<organism evidence="3 4">
    <name type="scientific">Sphingobium xenophagum</name>
    <dbReference type="NCBI Taxonomy" id="121428"/>
    <lineage>
        <taxon>Bacteria</taxon>
        <taxon>Pseudomonadati</taxon>
        <taxon>Pseudomonadota</taxon>
        <taxon>Alphaproteobacteria</taxon>
        <taxon>Sphingomonadales</taxon>
        <taxon>Sphingomonadaceae</taxon>
        <taxon>Sphingobium</taxon>
    </lineage>
</organism>
<evidence type="ECO:0000313" key="4">
    <source>
        <dbReference type="Proteomes" id="UP000290975"/>
    </source>
</evidence>
<evidence type="ECO:0000256" key="2">
    <source>
        <dbReference type="SAM" id="Phobius"/>
    </source>
</evidence>
<dbReference type="AlphaFoldDB" id="A0A401J7Q9"/>
<feature type="region of interest" description="Disordered" evidence="1">
    <location>
        <begin position="13"/>
        <end position="38"/>
    </location>
</feature>
<keyword evidence="2" id="KW-0472">Membrane</keyword>
<evidence type="ECO:0000313" key="3">
    <source>
        <dbReference type="EMBL" id="GBH32655.1"/>
    </source>
</evidence>
<protein>
    <submittedName>
        <fullName evidence="3">Uncharacterized protein</fullName>
    </submittedName>
</protein>
<name>A0A401J7Q9_SPHXE</name>
<accession>A0A401J7Q9</accession>
<dbReference type="Proteomes" id="UP000290975">
    <property type="component" value="Unassembled WGS sequence"/>
</dbReference>
<evidence type="ECO:0000256" key="1">
    <source>
        <dbReference type="SAM" id="MobiDB-lite"/>
    </source>
</evidence>
<feature type="transmembrane region" description="Helical" evidence="2">
    <location>
        <begin position="48"/>
        <end position="70"/>
    </location>
</feature>
<sequence>MAQIRAFPKLARPLQSYRQSAQTQAERHEGQGSGSYIMEKNNNSIREIGQLMSVAVAALLFGSTLILSAVGPARASEAPASASQAAPMALCYLA</sequence>
<keyword evidence="2" id="KW-1133">Transmembrane helix</keyword>
<proteinExistence type="predicted"/>
<dbReference type="STRING" id="1192759.GCA_000277525_02125"/>
<reference evidence="3 4" key="1">
    <citation type="submission" date="2014-12" db="EMBL/GenBank/DDBJ databases">
        <title>Whole genome sequencing of Sphingobium xenophagum OW59.</title>
        <authorList>
            <person name="Ohta Y."/>
            <person name="Nishi S."/>
            <person name="Hatada Y."/>
        </authorList>
    </citation>
    <scope>NUCLEOTIDE SEQUENCE [LARGE SCALE GENOMIC DNA]</scope>
    <source>
        <strain evidence="3 4">OW59</strain>
    </source>
</reference>
<gene>
    <name evidence="3" type="ORF">MBESOW_P3886</name>
</gene>
<keyword evidence="4" id="KW-1185">Reference proteome</keyword>
<comment type="caution">
    <text evidence="3">The sequence shown here is derived from an EMBL/GenBank/DDBJ whole genome shotgun (WGS) entry which is preliminary data.</text>
</comment>
<dbReference type="EMBL" id="BBQY01000041">
    <property type="protein sequence ID" value="GBH32655.1"/>
    <property type="molecule type" value="Genomic_DNA"/>
</dbReference>
<keyword evidence="2" id="KW-0812">Transmembrane</keyword>